<gene>
    <name evidence="9" type="ORF">AV926_00100</name>
</gene>
<dbReference type="InterPro" id="IPR012944">
    <property type="entry name" value="SusD_RagB_dom"/>
</dbReference>
<name>A0A164A8P5_9FLAO</name>
<feature type="signal peptide" evidence="6">
    <location>
        <begin position="1"/>
        <end position="20"/>
    </location>
</feature>
<comment type="similarity">
    <text evidence="2">Belongs to the SusD family.</text>
</comment>
<feature type="domain" description="SusD-like N-terminal" evidence="8">
    <location>
        <begin position="82"/>
        <end position="239"/>
    </location>
</feature>
<comment type="caution">
    <text evidence="9">The sequence shown here is derived from an EMBL/GenBank/DDBJ whole genome shotgun (WGS) entry which is preliminary data.</text>
</comment>
<dbReference type="Gene3D" id="1.25.40.390">
    <property type="match status" value="1"/>
</dbReference>
<evidence type="ECO:0000256" key="5">
    <source>
        <dbReference type="ARBA" id="ARBA00023237"/>
    </source>
</evidence>
<proteinExistence type="inferred from homology"/>
<evidence type="ECO:0000256" key="2">
    <source>
        <dbReference type="ARBA" id="ARBA00006275"/>
    </source>
</evidence>
<dbReference type="Pfam" id="PF14322">
    <property type="entry name" value="SusD-like_3"/>
    <property type="match status" value="1"/>
</dbReference>
<feature type="chain" id="PRO_5007848567" evidence="6">
    <location>
        <begin position="21"/>
        <end position="523"/>
    </location>
</feature>
<evidence type="ECO:0000256" key="4">
    <source>
        <dbReference type="ARBA" id="ARBA00023136"/>
    </source>
</evidence>
<dbReference type="PROSITE" id="PS51257">
    <property type="entry name" value="PROKAR_LIPOPROTEIN"/>
    <property type="match status" value="1"/>
</dbReference>
<sequence length="523" mass="59481">MKKIIYSSLLLGAVLMTSCAEDYTETQQGMYFSSEQIEAMLANPEKATIAINAAERGKERSRAMSGFAEVGSHEDFGQKAVDIYMDAMSNDMVFPRNDWFAYAYTYQDRVETGNTATIYNYFAKSIALTDNAIMLLMKSDKDYANKPIYARLLAFRGYAYLYLTQLYSYNGMSVPYSYVDANGVEHRSESRTSVIDMNKNIEKELTQAYDILTKTAYVRPDKAVIDKNVVAGILSRYYLYVGNWSQAETYALSAMNGTANFLDFQAVNAGTFSELSNTDWMWGYPIDGSNTGFFASYFSHMDTFNQGYGRATATPKSVDRRLYDGMNATDKRKTEWFADGVKKYTGGKWTGERVLTKYINTKFVDKTNFAGDYLYMRKTEMYFNYMEALAAGGKGALAQDLLEKYMVSRDAKYSFANRDKSGKEFGVSRETVLDEIRFQKRIEFWGEGFGLLDMKRWGLELKRKYGEGIKNDKGEIIAEGTLSNHRYNSGLFDLPVGSNSFILQFPLNEINVYRGKLEQNPAK</sequence>
<protein>
    <submittedName>
        <fullName evidence="9">Uncharacterized protein</fullName>
    </submittedName>
</protein>
<dbReference type="RefSeq" id="WP_038984776.1">
    <property type="nucleotide sequence ID" value="NZ_JACAJW010000004.1"/>
</dbReference>
<dbReference type="GO" id="GO:0009279">
    <property type="term" value="C:cell outer membrane"/>
    <property type="evidence" value="ECO:0007669"/>
    <property type="project" value="UniProtKB-SubCell"/>
</dbReference>
<dbReference type="SUPFAM" id="SSF48452">
    <property type="entry name" value="TPR-like"/>
    <property type="match status" value="1"/>
</dbReference>
<keyword evidence="3 6" id="KW-0732">Signal</keyword>
<evidence type="ECO:0000259" key="7">
    <source>
        <dbReference type="Pfam" id="PF07980"/>
    </source>
</evidence>
<keyword evidence="10" id="KW-1185">Reference proteome</keyword>
<feature type="domain" description="RagB/SusD" evidence="7">
    <location>
        <begin position="339"/>
        <end position="521"/>
    </location>
</feature>
<dbReference type="OrthoDB" id="1100079at2"/>
<evidence type="ECO:0000313" key="9">
    <source>
        <dbReference type="EMBL" id="KZE83358.1"/>
    </source>
</evidence>
<dbReference type="InterPro" id="IPR011990">
    <property type="entry name" value="TPR-like_helical_dom_sf"/>
</dbReference>
<comment type="subcellular location">
    <subcellularLocation>
        <location evidence="1">Cell outer membrane</location>
    </subcellularLocation>
</comment>
<evidence type="ECO:0000313" key="10">
    <source>
        <dbReference type="Proteomes" id="UP000076630"/>
    </source>
</evidence>
<organism evidence="9 10">
    <name type="scientific">Myroides marinus</name>
    <dbReference type="NCBI Taxonomy" id="703342"/>
    <lineage>
        <taxon>Bacteria</taxon>
        <taxon>Pseudomonadati</taxon>
        <taxon>Bacteroidota</taxon>
        <taxon>Flavobacteriia</taxon>
        <taxon>Flavobacteriales</taxon>
        <taxon>Flavobacteriaceae</taxon>
        <taxon>Myroides</taxon>
    </lineage>
</organism>
<dbReference type="AlphaFoldDB" id="A0A164A8P5"/>
<reference evidence="9 10" key="1">
    <citation type="submission" date="2016-01" db="EMBL/GenBank/DDBJ databases">
        <title>Whole genome sequencing of Myroides marinus L41.</title>
        <authorList>
            <person name="Hong K.W."/>
        </authorList>
    </citation>
    <scope>NUCLEOTIDE SEQUENCE [LARGE SCALE GENOMIC DNA]</scope>
    <source>
        <strain evidence="9 10">L41</strain>
    </source>
</reference>
<accession>A0A164A8P5</accession>
<evidence type="ECO:0000256" key="1">
    <source>
        <dbReference type="ARBA" id="ARBA00004442"/>
    </source>
</evidence>
<keyword evidence="4" id="KW-0472">Membrane</keyword>
<dbReference type="Pfam" id="PF07980">
    <property type="entry name" value="SusD_RagB"/>
    <property type="match status" value="1"/>
</dbReference>
<keyword evidence="5" id="KW-0998">Cell outer membrane</keyword>
<dbReference type="EMBL" id="LQNU01000039">
    <property type="protein sequence ID" value="KZE83358.1"/>
    <property type="molecule type" value="Genomic_DNA"/>
</dbReference>
<dbReference type="Proteomes" id="UP000076630">
    <property type="component" value="Unassembled WGS sequence"/>
</dbReference>
<dbReference type="InterPro" id="IPR033985">
    <property type="entry name" value="SusD-like_N"/>
</dbReference>
<evidence type="ECO:0000256" key="3">
    <source>
        <dbReference type="ARBA" id="ARBA00022729"/>
    </source>
</evidence>
<evidence type="ECO:0000256" key="6">
    <source>
        <dbReference type="SAM" id="SignalP"/>
    </source>
</evidence>
<evidence type="ECO:0000259" key="8">
    <source>
        <dbReference type="Pfam" id="PF14322"/>
    </source>
</evidence>